<evidence type="ECO:0000256" key="1">
    <source>
        <dbReference type="SAM" id="MobiDB-lite"/>
    </source>
</evidence>
<name>A0A2S4PU22_9PEZI</name>
<proteinExistence type="predicted"/>
<comment type="caution">
    <text evidence="2">The sequence shown here is derived from an EMBL/GenBank/DDBJ whole genome shotgun (WGS) entry which is preliminary data.</text>
</comment>
<keyword evidence="3" id="KW-1185">Reference proteome</keyword>
<dbReference type="Proteomes" id="UP000237438">
    <property type="component" value="Unassembled WGS sequence"/>
</dbReference>
<gene>
    <name evidence="2" type="ORF">EPUL_005027</name>
</gene>
<accession>A0A2S4PU22</accession>
<organism evidence="2 3">
    <name type="scientific">Erysiphe pulchra</name>
    <dbReference type="NCBI Taxonomy" id="225359"/>
    <lineage>
        <taxon>Eukaryota</taxon>
        <taxon>Fungi</taxon>
        <taxon>Dikarya</taxon>
        <taxon>Ascomycota</taxon>
        <taxon>Pezizomycotina</taxon>
        <taxon>Leotiomycetes</taxon>
        <taxon>Erysiphales</taxon>
        <taxon>Erysiphaceae</taxon>
        <taxon>Erysiphe</taxon>
    </lineage>
</organism>
<dbReference type="AlphaFoldDB" id="A0A2S4PU22"/>
<feature type="compositionally biased region" description="Polar residues" evidence="1">
    <location>
        <begin position="132"/>
        <end position="147"/>
    </location>
</feature>
<sequence>MRQEIVREAIQNNYIKLKYTPTNNCKADGLTKALQRIKHNKSKKYELAQSTLLTIRQKSGENISRYYQRISVLWTRADYSESEKVRSFIKSANPNLTRHILHLQFSKTQDILQALRTVESRKLGIDNHQPRAPSSRNLANSSNSISKSVPALPSLSNNKLPQTTNSNSPPSLVKPANWIGPWHQPEDNPTKLQPGESAILAAQGRCFRCRGSGHRASDITICPKKNRLSQMVNLLDIDCSEGKSMDEDHLEAFT</sequence>
<evidence type="ECO:0000313" key="2">
    <source>
        <dbReference type="EMBL" id="POS85529.1"/>
    </source>
</evidence>
<protein>
    <submittedName>
        <fullName evidence="2">Uncharacterized protein</fullName>
    </submittedName>
</protein>
<feature type="compositionally biased region" description="Polar residues" evidence="1">
    <location>
        <begin position="154"/>
        <end position="170"/>
    </location>
</feature>
<feature type="region of interest" description="Disordered" evidence="1">
    <location>
        <begin position="123"/>
        <end position="193"/>
    </location>
</feature>
<reference evidence="2 3" key="1">
    <citation type="submission" date="2017-10" db="EMBL/GenBank/DDBJ databases">
        <title>Development of genomic resources for the powdery mildew, Erysiphe pulchra.</title>
        <authorList>
            <person name="Wadl P.A."/>
            <person name="Mack B.M."/>
            <person name="Moore G."/>
            <person name="Beltz S.B."/>
        </authorList>
    </citation>
    <scope>NUCLEOTIDE SEQUENCE [LARGE SCALE GENOMIC DNA]</scope>
    <source>
        <strain evidence="2">Cflorida</strain>
    </source>
</reference>
<dbReference type="EMBL" id="PEDP01000574">
    <property type="protein sequence ID" value="POS85529.1"/>
    <property type="molecule type" value="Genomic_DNA"/>
</dbReference>
<dbReference type="STRING" id="225359.A0A2S4PU22"/>
<dbReference type="OrthoDB" id="4365667at2759"/>
<evidence type="ECO:0000313" key="3">
    <source>
        <dbReference type="Proteomes" id="UP000237438"/>
    </source>
</evidence>